<keyword evidence="15" id="KW-1185">Reference proteome</keyword>
<dbReference type="AlphaFoldDB" id="A0A6H5J3I7"/>
<keyword evidence="11 12" id="KW-0407">Ion channel</keyword>
<evidence type="ECO:0000256" key="11">
    <source>
        <dbReference type="ARBA" id="ARBA00023303"/>
    </source>
</evidence>
<evidence type="ECO:0000256" key="9">
    <source>
        <dbReference type="ARBA" id="ARBA00023065"/>
    </source>
</evidence>
<feature type="compositionally biased region" description="Basic residues" evidence="13">
    <location>
        <begin position="496"/>
        <end position="508"/>
    </location>
</feature>
<accession>A0A6H5J3I7</accession>
<comment type="subcellular location">
    <subcellularLocation>
        <location evidence="1">Cell junction</location>
        <location evidence="1">Gap junction</location>
    </subcellularLocation>
    <subcellularLocation>
        <location evidence="2 12">Cell membrane</location>
        <topology evidence="2 12">Multi-pass membrane protein</topology>
    </subcellularLocation>
</comment>
<evidence type="ECO:0000313" key="15">
    <source>
        <dbReference type="Proteomes" id="UP000479190"/>
    </source>
</evidence>
<comment type="function">
    <text evidence="12">Structural component of the gap junctions.</text>
</comment>
<protein>
    <recommendedName>
        <fullName evidence="12">Innexin</fullName>
    </recommendedName>
</protein>
<comment type="similarity">
    <text evidence="12">Belongs to the pannexin family.</text>
</comment>
<feature type="transmembrane region" description="Helical" evidence="12">
    <location>
        <begin position="174"/>
        <end position="191"/>
    </location>
</feature>
<dbReference type="PANTHER" id="PTHR11893:SF40">
    <property type="entry name" value="INNEXIN SHAKING-B"/>
    <property type="match status" value="1"/>
</dbReference>
<dbReference type="Pfam" id="PF00876">
    <property type="entry name" value="Innexin"/>
    <property type="match status" value="1"/>
</dbReference>
<reference evidence="14 15" key="1">
    <citation type="submission" date="2020-02" db="EMBL/GenBank/DDBJ databases">
        <authorList>
            <person name="Ferguson B K."/>
        </authorList>
    </citation>
    <scope>NUCLEOTIDE SEQUENCE [LARGE SCALE GENOMIC DNA]</scope>
</reference>
<dbReference type="OrthoDB" id="5867527at2759"/>
<keyword evidence="10 12" id="KW-0472">Membrane</keyword>
<dbReference type="PRINTS" id="PR01262">
    <property type="entry name" value="INNEXIN"/>
</dbReference>
<evidence type="ECO:0000313" key="14">
    <source>
        <dbReference type="EMBL" id="CAB0043952.1"/>
    </source>
</evidence>
<evidence type="ECO:0000256" key="4">
    <source>
        <dbReference type="ARBA" id="ARBA00022475"/>
    </source>
</evidence>
<evidence type="ECO:0000256" key="7">
    <source>
        <dbReference type="ARBA" id="ARBA00022949"/>
    </source>
</evidence>
<keyword evidence="5 12" id="KW-0812">Transmembrane</keyword>
<proteinExistence type="inferred from homology"/>
<dbReference type="InterPro" id="IPR000990">
    <property type="entry name" value="Innexin"/>
</dbReference>
<evidence type="ECO:0000256" key="2">
    <source>
        <dbReference type="ARBA" id="ARBA00004651"/>
    </source>
</evidence>
<evidence type="ECO:0000256" key="12">
    <source>
        <dbReference type="RuleBase" id="RU010713"/>
    </source>
</evidence>
<dbReference type="GO" id="GO:0034220">
    <property type="term" value="P:monoatomic ion transmembrane transport"/>
    <property type="evidence" value="ECO:0007669"/>
    <property type="project" value="UniProtKB-KW"/>
</dbReference>
<evidence type="ECO:0000256" key="13">
    <source>
        <dbReference type="SAM" id="MobiDB-lite"/>
    </source>
</evidence>
<dbReference type="Proteomes" id="UP000479190">
    <property type="component" value="Unassembled WGS sequence"/>
</dbReference>
<evidence type="ECO:0000256" key="5">
    <source>
        <dbReference type="ARBA" id="ARBA00022692"/>
    </source>
</evidence>
<keyword evidence="8 12" id="KW-1133">Transmembrane helix</keyword>
<feature type="region of interest" description="Disordered" evidence="13">
    <location>
        <begin position="496"/>
        <end position="526"/>
    </location>
</feature>
<organism evidence="14 15">
    <name type="scientific">Trichogramma brassicae</name>
    <dbReference type="NCBI Taxonomy" id="86971"/>
    <lineage>
        <taxon>Eukaryota</taxon>
        <taxon>Metazoa</taxon>
        <taxon>Ecdysozoa</taxon>
        <taxon>Arthropoda</taxon>
        <taxon>Hexapoda</taxon>
        <taxon>Insecta</taxon>
        <taxon>Pterygota</taxon>
        <taxon>Neoptera</taxon>
        <taxon>Endopterygota</taxon>
        <taxon>Hymenoptera</taxon>
        <taxon>Apocrita</taxon>
        <taxon>Proctotrupomorpha</taxon>
        <taxon>Chalcidoidea</taxon>
        <taxon>Trichogrammatidae</taxon>
        <taxon>Trichogramma</taxon>
    </lineage>
</organism>
<evidence type="ECO:0000256" key="10">
    <source>
        <dbReference type="ARBA" id="ARBA00023136"/>
    </source>
</evidence>
<dbReference type="PROSITE" id="PS51257">
    <property type="entry name" value="PROKAR_LIPOPROTEIN"/>
    <property type="match status" value="1"/>
</dbReference>
<name>A0A6H5J3I7_9HYME</name>
<keyword evidence="4" id="KW-1003">Cell membrane</keyword>
<feature type="compositionally biased region" description="Basic and acidic residues" evidence="13">
    <location>
        <begin position="516"/>
        <end position="526"/>
    </location>
</feature>
<dbReference type="GO" id="GO:0005886">
    <property type="term" value="C:plasma membrane"/>
    <property type="evidence" value="ECO:0007669"/>
    <property type="project" value="UniProtKB-SubCell"/>
</dbReference>
<keyword evidence="3 12" id="KW-0813">Transport</keyword>
<evidence type="ECO:0000256" key="3">
    <source>
        <dbReference type="ARBA" id="ARBA00022448"/>
    </source>
</evidence>
<keyword evidence="9 12" id="KW-0406">Ion transport</keyword>
<gene>
    <name evidence="12" type="primary">inx</name>
    <name evidence="14" type="ORF">TBRA_LOCUS15540</name>
</gene>
<evidence type="ECO:0000256" key="6">
    <source>
        <dbReference type="ARBA" id="ARBA00022868"/>
    </source>
</evidence>
<dbReference type="PROSITE" id="PS51013">
    <property type="entry name" value="PANNEXIN"/>
    <property type="match status" value="1"/>
</dbReference>
<dbReference type="EMBL" id="CADCXV010001361">
    <property type="protein sequence ID" value="CAB0043952.1"/>
    <property type="molecule type" value="Genomic_DNA"/>
</dbReference>
<keyword evidence="6" id="KW-0303">Gap junction</keyword>
<sequence length="541" mass="62319">MVTRIVEDTLIFRLHYRATVAFLLAGCLTLACKSISGSPIHCEASGAVDKVVLETFCWLHTTYSMVHAFNMSLGRSIPYPGVSNSGVSKTEVHGHTQHPMVKQHKYYQWVIFALLLQAILFYTPRWLWKGWEGGKIHALMMDLDIGLCGEPEKRQKKKMLLDYLLENLTLHNCWAYKYYLCEILALLNVVAQMFMMNSFFDGAFLTFGIDVLRFLESDQEDRVDPMIYIFPRMTKCTFYKYGVSGEVERHDAVCILPLNVVNEKIYVFLWFWFLILGALSLLVVIYRFVIVFSPRMRVFLLNLRFRLVRKEAVETIVKRGKVGDWFLLYMLGENLDTVIYRDVMHELAHKLASRHHHSVPGVKGILSDHELFDSIDRWRIVNSQSLEKYIAYIDSPIVYTDPMCASMFTFRYVDPRRASHCGIYQSASGLCSIIVAAGVVRVPSSWCTGPFPDAGPSSYRRMMSRTAKDKDRPIAATGRPRRAICSCRCRRPPRRRPCISRPRSRRRAAAATSDNDDARPRPESRPRHPFLLLPLWSLTTT</sequence>
<feature type="transmembrane region" description="Helical" evidence="12">
    <location>
        <begin position="265"/>
        <end position="289"/>
    </location>
</feature>
<dbReference type="GO" id="GO:0005243">
    <property type="term" value="F:gap junction channel activity"/>
    <property type="evidence" value="ECO:0007669"/>
    <property type="project" value="TreeGrafter"/>
</dbReference>
<dbReference type="PANTHER" id="PTHR11893">
    <property type="entry name" value="INNEXIN"/>
    <property type="match status" value="1"/>
</dbReference>
<feature type="transmembrane region" description="Helical" evidence="12">
    <location>
        <begin position="106"/>
        <end position="123"/>
    </location>
</feature>
<comment type="caution">
    <text evidence="12">Lacks conserved residue(s) required for the propagation of feature annotation.</text>
</comment>
<dbReference type="GO" id="GO:0005921">
    <property type="term" value="C:gap junction"/>
    <property type="evidence" value="ECO:0007669"/>
    <property type="project" value="UniProtKB-SubCell"/>
</dbReference>
<keyword evidence="7" id="KW-0965">Cell junction</keyword>
<evidence type="ECO:0000256" key="8">
    <source>
        <dbReference type="ARBA" id="ARBA00022989"/>
    </source>
</evidence>
<evidence type="ECO:0000256" key="1">
    <source>
        <dbReference type="ARBA" id="ARBA00004610"/>
    </source>
</evidence>